<dbReference type="InterPro" id="IPR006050">
    <property type="entry name" value="DNA_photolyase_N"/>
</dbReference>
<keyword evidence="2 5" id="KW-0285">Flavoprotein</keyword>
<dbReference type="PRINTS" id="PR00147">
    <property type="entry name" value="DNAPHOTLYASE"/>
</dbReference>
<dbReference type="Gene3D" id="3.40.50.620">
    <property type="entry name" value="HUPs"/>
    <property type="match status" value="1"/>
</dbReference>
<dbReference type="PROSITE" id="PS00691">
    <property type="entry name" value="DNA_PHOTOLYASES_1_2"/>
    <property type="match status" value="1"/>
</dbReference>
<evidence type="ECO:0000256" key="5">
    <source>
        <dbReference type="RuleBase" id="RU004182"/>
    </source>
</evidence>
<comment type="similarity">
    <text evidence="5">Belongs to the DNA photolyase family.</text>
</comment>
<evidence type="ECO:0000256" key="4">
    <source>
        <dbReference type="ARBA" id="ARBA00022991"/>
    </source>
</evidence>
<dbReference type="PROSITE" id="PS00394">
    <property type="entry name" value="DNA_PHOTOLYASES_1_1"/>
    <property type="match status" value="1"/>
</dbReference>
<evidence type="ECO:0000313" key="8">
    <source>
        <dbReference type="Proteomes" id="UP001172728"/>
    </source>
</evidence>
<dbReference type="PANTHER" id="PTHR11455">
    <property type="entry name" value="CRYPTOCHROME"/>
    <property type="match status" value="1"/>
</dbReference>
<name>A0ABT8GCX8_9MICO</name>
<dbReference type="GO" id="GO:0003904">
    <property type="term" value="F:deoxyribodipyrimidine photo-lyase activity"/>
    <property type="evidence" value="ECO:0007669"/>
    <property type="project" value="UniProtKB-EC"/>
</dbReference>
<gene>
    <name evidence="7" type="ORF">QQX09_13695</name>
</gene>
<dbReference type="InterPro" id="IPR036155">
    <property type="entry name" value="Crypto/Photolyase_N_sf"/>
</dbReference>
<dbReference type="Gene3D" id="1.10.579.10">
    <property type="entry name" value="DNA Cyclobutane Dipyrimidine Photolyase, subunit A, domain 3"/>
    <property type="match status" value="1"/>
</dbReference>
<dbReference type="InterPro" id="IPR014729">
    <property type="entry name" value="Rossmann-like_a/b/a_fold"/>
</dbReference>
<protein>
    <submittedName>
        <fullName evidence="7">Deoxyribodipyrimidine photo-lyase</fullName>
        <ecNumber evidence="7">4.1.99.3</ecNumber>
    </submittedName>
</protein>
<feature type="domain" description="Photolyase/cryptochrome alpha/beta" evidence="6">
    <location>
        <begin position="1"/>
        <end position="123"/>
    </location>
</feature>
<comment type="caution">
    <text evidence="7">The sequence shown here is derived from an EMBL/GenBank/DDBJ whole genome shotgun (WGS) entry which is preliminary data.</text>
</comment>
<keyword evidence="4 5" id="KW-0157">Chromophore</keyword>
<organism evidence="7 8">
    <name type="scientific">Demequina litoralis</name>
    <dbReference type="NCBI Taxonomy" id="3051660"/>
    <lineage>
        <taxon>Bacteria</taxon>
        <taxon>Bacillati</taxon>
        <taxon>Actinomycetota</taxon>
        <taxon>Actinomycetes</taxon>
        <taxon>Micrococcales</taxon>
        <taxon>Demequinaceae</taxon>
        <taxon>Demequina</taxon>
    </lineage>
</organism>
<dbReference type="InterPro" id="IPR036134">
    <property type="entry name" value="Crypto/Photolyase_FAD-like_sf"/>
</dbReference>
<dbReference type="InterPro" id="IPR002081">
    <property type="entry name" value="Cryptochrome/DNA_photolyase_1"/>
</dbReference>
<dbReference type="RefSeq" id="WP_301135772.1">
    <property type="nucleotide sequence ID" value="NZ_JAUHPW010000013.1"/>
</dbReference>
<dbReference type="Pfam" id="PF03441">
    <property type="entry name" value="FAD_binding_7"/>
    <property type="match status" value="1"/>
</dbReference>
<proteinExistence type="inferred from homology"/>
<keyword evidence="8" id="KW-1185">Reference proteome</keyword>
<dbReference type="SUPFAM" id="SSF48173">
    <property type="entry name" value="Cryptochrome/photolyase FAD-binding domain"/>
    <property type="match status" value="1"/>
</dbReference>
<keyword evidence="3 5" id="KW-0274">FAD</keyword>
<dbReference type="PANTHER" id="PTHR11455:SF9">
    <property type="entry name" value="CRYPTOCHROME CIRCADIAN CLOCK 5 ISOFORM X1"/>
    <property type="match status" value="1"/>
</dbReference>
<sequence>MTSVWWIRRDARLADNPALLAAQEDGPAAAVFAWSRGVHLWSGRRRAHLARALWSLREDTGGVVGVRRGDPADAILAVAREHDARTVFAAREASPAGIRAQDAVAAALEVDGRELRLVGTPYAVAPGRVVKGDGTEYKVFTPFSHAWREHGWHAPAEHADPGGFARVESDVDLDQAAAHGDADDLLAERHEFREERVLAAWDDYVAGDLARYATERDRPDLDSTSHLSVPLAYGQIHPRTVLAATAAVRGEAARRLESELAWREFHADVLFRHPSAQHESLTPALPDDAWATGAEADEAFMAWRDGRTGFPLVDAGMRQLAATGTMHNRVRMVVASFLVKDLHLPWQRGASYFRRALLDYDHAQNQLNWQWVAGTGRDAAPFFRIFNPTSQAERYDPERRYVERWVAEVDTPAYPAPMVDHAAERAVALADLKRGKEARAAR</sequence>
<evidence type="ECO:0000259" key="6">
    <source>
        <dbReference type="PROSITE" id="PS51645"/>
    </source>
</evidence>
<dbReference type="EMBL" id="JAUHPW010000013">
    <property type="protein sequence ID" value="MDN4476907.1"/>
    <property type="molecule type" value="Genomic_DNA"/>
</dbReference>
<keyword evidence="7" id="KW-0456">Lyase</keyword>
<dbReference type="EC" id="4.1.99.3" evidence="7"/>
<evidence type="ECO:0000313" key="7">
    <source>
        <dbReference type="EMBL" id="MDN4476907.1"/>
    </source>
</evidence>
<dbReference type="SUPFAM" id="SSF52425">
    <property type="entry name" value="Cryptochrome/photolyase, N-terminal domain"/>
    <property type="match status" value="1"/>
</dbReference>
<dbReference type="Gene3D" id="1.25.40.80">
    <property type="match status" value="1"/>
</dbReference>
<reference evidence="7" key="1">
    <citation type="submission" date="2023-06" db="EMBL/GenBank/DDBJ databases">
        <title>Sysu t00192.</title>
        <authorList>
            <person name="Gao L."/>
            <person name="Fang B.-Z."/>
            <person name="Li W.-J."/>
        </authorList>
    </citation>
    <scope>NUCLEOTIDE SEQUENCE</scope>
    <source>
        <strain evidence="7">SYSU T00192</strain>
    </source>
</reference>
<dbReference type="PROSITE" id="PS51645">
    <property type="entry name" value="PHR_CRY_ALPHA_BETA"/>
    <property type="match status" value="1"/>
</dbReference>
<comment type="cofactor">
    <cofactor evidence="1">
        <name>FAD</name>
        <dbReference type="ChEBI" id="CHEBI:57692"/>
    </cofactor>
</comment>
<dbReference type="InterPro" id="IPR005101">
    <property type="entry name" value="Cryptochr/Photolyase_FAD-bd"/>
</dbReference>
<evidence type="ECO:0000256" key="1">
    <source>
        <dbReference type="ARBA" id="ARBA00001974"/>
    </source>
</evidence>
<evidence type="ECO:0000256" key="2">
    <source>
        <dbReference type="ARBA" id="ARBA00022630"/>
    </source>
</evidence>
<dbReference type="Pfam" id="PF00875">
    <property type="entry name" value="DNA_photolyase"/>
    <property type="match status" value="1"/>
</dbReference>
<accession>A0ABT8GCX8</accession>
<dbReference type="InterPro" id="IPR018394">
    <property type="entry name" value="DNA_photolyase_1_CS_C"/>
</dbReference>
<dbReference type="Proteomes" id="UP001172728">
    <property type="component" value="Unassembled WGS sequence"/>
</dbReference>
<evidence type="ECO:0000256" key="3">
    <source>
        <dbReference type="ARBA" id="ARBA00022827"/>
    </source>
</evidence>